<name>A0A7X1SFX9_ACIBA</name>
<evidence type="ECO:0000313" key="3">
    <source>
        <dbReference type="EMBL" id="MQR48446.1"/>
    </source>
</evidence>
<organism evidence="3 4">
    <name type="scientific">Acinetobacter baumannii</name>
    <dbReference type="NCBI Taxonomy" id="470"/>
    <lineage>
        <taxon>Bacteria</taxon>
        <taxon>Pseudomonadati</taxon>
        <taxon>Pseudomonadota</taxon>
        <taxon>Gammaproteobacteria</taxon>
        <taxon>Moraxellales</taxon>
        <taxon>Moraxellaceae</taxon>
        <taxon>Acinetobacter</taxon>
        <taxon>Acinetobacter calcoaceticus/baumannii complex</taxon>
    </lineage>
</organism>
<sequence length="63" mass="7282">MADKSEVKKDLDFCSCELEKYQNLSRTGLSRDELITIDSIIVRLKGRIRNLRELKGEEPKSGR</sequence>
<reference evidence="2" key="2">
    <citation type="submission" date="2024-02" db="EMBL/GenBank/DDBJ databases">
        <authorList>
            <consortium name="Clinical and Environmental Microbiology Branch: Whole genome sequencing antimicrobial resistance pathogens in the healthcare setting"/>
        </authorList>
    </citation>
    <scope>NUCLEOTIDE SEQUENCE</scope>
    <source>
        <strain evidence="1">2021GN-00227</strain>
    </source>
</reference>
<reference evidence="3 4" key="1">
    <citation type="submission" date="2019-10" db="EMBL/GenBank/DDBJ databases">
        <title>Genetic environment of the oxa23 gene and comparative analysis of carbapenem resistant Acinetobacter baumannii isolates belonging to global clone 1, lineage 2 recovered in a burns hospital outbreak in 2012-2013.</title>
        <authorList>
            <person name="Douraghi M."/>
            <person name="Aris P."/>
            <person name="Kenyon J."/>
            <person name="Hamidian M."/>
        </authorList>
    </citation>
    <scope>NUCLEOTIDE SEQUENCE [LARGE SCALE GENOMIC DNA]</scope>
    <source>
        <strain evidence="3 4">ABS103</strain>
    </source>
</reference>
<gene>
    <name evidence="3" type="ORF">F2P40_03735</name>
    <name evidence="1" type="ORF">MKP18_002930</name>
</gene>
<evidence type="ECO:0000313" key="2">
    <source>
        <dbReference type="EMBL" id="EMN1072593.1"/>
    </source>
</evidence>
<dbReference type="EMBL" id="ABFEVW020000020">
    <property type="protein sequence ID" value="EKU3569496.1"/>
    <property type="molecule type" value="Genomic_DNA"/>
</dbReference>
<dbReference type="EMBL" id="ABFEVW030000020">
    <property type="protein sequence ID" value="EMN1072593.1"/>
    <property type="molecule type" value="Genomic_DNA"/>
</dbReference>
<dbReference type="AlphaFoldDB" id="A0A7X1SFX9"/>
<comment type="caution">
    <text evidence="3">The sequence shown here is derived from an EMBL/GenBank/DDBJ whole genome shotgun (WGS) entry which is preliminary data.</text>
</comment>
<protein>
    <submittedName>
        <fullName evidence="3">Uncharacterized protein</fullName>
    </submittedName>
</protein>
<proteinExistence type="predicted"/>
<accession>A0A7X1SFX9</accession>
<evidence type="ECO:0000313" key="4">
    <source>
        <dbReference type="Proteomes" id="UP000461234"/>
    </source>
</evidence>
<dbReference type="EMBL" id="WIOC01000003">
    <property type="protein sequence ID" value="MQR48446.1"/>
    <property type="molecule type" value="Genomic_DNA"/>
</dbReference>
<evidence type="ECO:0000313" key="1">
    <source>
        <dbReference type="EMBL" id="EKU3569496.1"/>
    </source>
</evidence>
<dbReference type="Proteomes" id="UP000461234">
    <property type="component" value="Unassembled WGS sequence"/>
</dbReference>
<dbReference type="RefSeq" id="WP_000764089.1">
    <property type="nucleotide sequence ID" value="NZ_CACRXQ010000007.1"/>
</dbReference>